<dbReference type="InterPro" id="IPR024674">
    <property type="entry name" value="HpaB/PvcC/4-BUDH_N"/>
</dbReference>
<dbReference type="RefSeq" id="WP_183186465.1">
    <property type="nucleotide sequence ID" value="NZ_JACIDF010000002.1"/>
</dbReference>
<evidence type="ECO:0000256" key="2">
    <source>
        <dbReference type="ARBA" id="ARBA00022827"/>
    </source>
</evidence>
<feature type="binding site" evidence="4">
    <location>
        <begin position="155"/>
        <end position="158"/>
    </location>
    <ligand>
        <name>FAD</name>
        <dbReference type="ChEBI" id="CHEBI:57692"/>
    </ligand>
</feature>
<dbReference type="InterPro" id="IPR004925">
    <property type="entry name" value="HpaB/PvcC/4-BUDH"/>
</dbReference>
<keyword evidence="1" id="KW-0285">Flavoprotein</keyword>
<dbReference type="InterPro" id="IPR046373">
    <property type="entry name" value="Acyl-CoA_Oxase/DH_mid-dom_sf"/>
</dbReference>
<evidence type="ECO:0000313" key="7">
    <source>
        <dbReference type="EMBL" id="MDE8562586.1"/>
    </source>
</evidence>
<dbReference type="PIRSF" id="PIRSF000331">
    <property type="entry name" value="HpaA_HpaB"/>
    <property type="match status" value="1"/>
</dbReference>
<keyword evidence="9" id="KW-1185">Reference proteome</keyword>
<protein>
    <submittedName>
        <fullName evidence="8">4-hydroxyphenylacetate 3-monooxygenase, oxygenase component</fullName>
        <ecNumber evidence="8">1.14.14.9</ecNumber>
    </submittedName>
</protein>
<evidence type="ECO:0000259" key="5">
    <source>
        <dbReference type="Pfam" id="PF03241"/>
    </source>
</evidence>
<dbReference type="AlphaFoldDB" id="A0ABD5IRD7"/>
<evidence type="ECO:0000256" key="1">
    <source>
        <dbReference type="ARBA" id="ARBA00022630"/>
    </source>
</evidence>
<reference evidence="7 9" key="1">
    <citation type="submission" date="2023-01" db="EMBL/GenBank/DDBJ databases">
        <title>Genome-based reclassification of Anoxybacillus geothermalis as a later heterotypic synonym of Anoxybacillus rupiensis.</title>
        <authorList>
            <person name="Inan Bektas K."/>
            <person name="Canakci S."/>
            <person name="Belduz A.A."/>
            <person name="Guler H.H."/>
        </authorList>
    </citation>
    <scope>NUCLEOTIDE SEQUENCE [LARGE SCALE GENOMIC DNA]</scope>
    <source>
        <strain evidence="7 9">DSM 17127</strain>
    </source>
</reference>
<dbReference type="Proteomes" id="UP001339962">
    <property type="component" value="Unassembled WGS sequence"/>
</dbReference>
<name>A0ABD5IRD7_9BACL</name>
<accession>A0ABD5IRD7</accession>
<dbReference type="SUPFAM" id="SSF47203">
    <property type="entry name" value="Acyl-CoA dehydrogenase C-terminal domain-like"/>
    <property type="match status" value="1"/>
</dbReference>
<proteinExistence type="predicted"/>
<dbReference type="InterPro" id="IPR009100">
    <property type="entry name" value="AcylCoA_DH/oxidase_NM_dom_sf"/>
</dbReference>
<feature type="binding site" evidence="4">
    <location>
        <position position="192"/>
    </location>
    <ligand>
        <name>FAD</name>
        <dbReference type="ChEBI" id="CHEBI:57692"/>
    </ligand>
</feature>
<dbReference type="PANTHER" id="PTHR36117:SF3">
    <property type="entry name" value="4-HYDROXYPHENYLACETATE 3-MONOOXYGENASE-RELATED"/>
    <property type="match status" value="1"/>
</dbReference>
<dbReference type="NCBIfam" id="TIGR02309">
    <property type="entry name" value="HpaB-1"/>
    <property type="match status" value="1"/>
</dbReference>
<dbReference type="EC" id="1.14.14.9" evidence="8"/>
<dbReference type="Gene3D" id="1.20.140.10">
    <property type="entry name" value="Butyryl-CoA Dehydrogenase, subunit A, domain 3"/>
    <property type="match status" value="1"/>
</dbReference>
<dbReference type="Gene3D" id="2.40.110.10">
    <property type="entry name" value="Butyryl-CoA Dehydrogenase, subunit A, domain 2"/>
    <property type="match status" value="1"/>
</dbReference>
<dbReference type="InterPro" id="IPR012687">
    <property type="entry name" value="HpaB_Deino-type"/>
</dbReference>
<comment type="caution">
    <text evidence="8">The sequence shown here is derived from an EMBL/GenBank/DDBJ whole genome shotgun (WGS) entry which is preliminary data.</text>
</comment>
<dbReference type="InterPro" id="IPR036250">
    <property type="entry name" value="AcylCo_DH-like_C"/>
</dbReference>
<dbReference type="Proteomes" id="UP001213979">
    <property type="component" value="Unassembled WGS sequence"/>
</dbReference>
<evidence type="ECO:0000313" key="9">
    <source>
        <dbReference type="Proteomes" id="UP001213979"/>
    </source>
</evidence>
<dbReference type="Pfam" id="PF11794">
    <property type="entry name" value="HpaB_N"/>
    <property type="match status" value="1"/>
</dbReference>
<feature type="domain" description="HpaB/PvcC/4-BUDH N-terminal" evidence="6">
    <location>
        <begin position="6"/>
        <end position="271"/>
    </location>
</feature>
<dbReference type="SUPFAM" id="SSF56645">
    <property type="entry name" value="Acyl-CoA dehydrogenase NM domain-like"/>
    <property type="match status" value="1"/>
</dbReference>
<evidence type="ECO:0000313" key="10">
    <source>
        <dbReference type="Proteomes" id="UP001339962"/>
    </source>
</evidence>
<evidence type="ECO:0000313" key="8">
    <source>
        <dbReference type="EMBL" id="MED5050832.1"/>
    </source>
</evidence>
<evidence type="ECO:0000256" key="4">
    <source>
        <dbReference type="PIRSR" id="PIRSR000331-2"/>
    </source>
</evidence>
<feature type="domain" description="HpaB/PvcC/4-BUDH C-terminal" evidence="5">
    <location>
        <begin position="278"/>
        <end position="476"/>
    </location>
</feature>
<dbReference type="InterPro" id="IPR024719">
    <property type="entry name" value="HpaB/PvcC/4-BUDH_C"/>
</dbReference>
<keyword evidence="2 4" id="KW-0274">FAD</keyword>
<evidence type="ECO:0000256" key="3">
    <source>
        <dbReference type="ARBA" id="ARBA00023002"/>
    </source>
</evidence>
<dbReference type="PANTHER" id="PTHR36117">
    <property type="entry name" value="4-HYDROXYPHENYLACETATE 3-MONOOXYGENASE-RELATED"/>
    <property type="match status" value="1"/>
</dbReference>
<gene>
    <name evidence="8" type="primary">hpaB</name>
    <name evidence="8" type="ORF">P9850_02970</name>
    <name evidence="7" type="ORF">PNH38_01670</name>
</gene>
<dbReference type="Pfam" id="PF03241">
    <property type="entry name" value="HpaB"/>
    <property type="match status" value="1"/>
</dbReference>
<dbReference type="EMBL" id="JAQOTG010000001">
    <property type="protein sequence ID" value="MDE8562586.1"/>
    <property type="molecule type" value="Genomic_DNA"/>
</dbReference>
<dbReference type="Gene3D" id="1.10.3140.10">
    <property type="entry name" value="4-hydroxybutyryl-coa dehydratase, domain 1"/>
    <property type="match status" value="1"/>
</dbReference>
<dbReference type="EMBL" id="JARTLI010000004">
    <property type="protein sequence ID" value="MED5050832.1"/>
    <property type="molecule type" value="Genomic_DNA"/>
</dbReference>
<reference evidence="8 10" key="2">
    <citation type="submission" date="2023-03" db="EMBL/GenBank/DDBJ databases">
        <title>Bacillus Genome Sequencing.</title>
        <authorList>
            <person name="Dunlap C."/>
        </authorList>
    </citation>
    <scope>NUCLEOTIDE SEQUENCE [LARGE SCALE GENOMIC DNA]</scope>
    <source>
        <strain evidence="8 10">NRS-38</strain>
    </source>
</reference>
<evidence type="ECO:0000259" key="6">
    <source>
        <dbReference type="Pfam" id="PF11794"/>
    </source>
</evidence>
<dbReference type="GO" id="GO:0052881">
    <property type="term" value="F:4-hydroxyphenylacetate 3-monooxygenase activity"/>
    <property type="evidence" value="ECO:0007669"/>
    <property type="project" value="UniProtKB-EC"/>
</dbReference>
<keyword evidence="3 8" id="KW-0560">Oxidoreductase</keyword>
<sequence length="483" mass="54469">MGIIRGSEYIERIDNQQADVWIDGTPVTGKRSEHPAFSGIMRSQAKLYDAQHHPDKQHILTFRAPNGELVGASFLRPTTKEDLEKRRLMFQEWAKISAGMMGRSPDYMNTAVMALAAAADMFAEQRPEYGEHVRHLYEQAMKHDWSFTHTFINPQKNRSLGYIEDNEEIVAAKVVDETADGIVLKGARLLATQGGITDELLVLPAGGNYIGDEYIYAFSLPTNTPGLKFICRPSFAGGSSAFNYPLSSRFDEVDALVVFDHVLVPWDRVFLYKNAWLAKELYTESHLSAMLLHQVLSRRVVKTEYFLGVVHLLIESIQIAEYQHVKEKASEIAAALEALKALLLASEREAKPDRRGTMIPALEPLSASAFLYPRMYPRFAEIVQLLGASGLVCLPTEKDFASPIRSDLDRYLQAATLEAEDRVQLFRLAWDMTMSAFGTRQTLYERFFFGDPAKFSVSFYNGYDKTKCVQMVQQFLESTNANG</sequence>
<organism evidence="8 10">
    <name type="scientific">Anoxybacteroides rupiense</name>
    <dbReference type="NCBI Taxonomy" id="311460"/>
    <lineage>
        <taxon>Bacteria</taxon>
        <taxon>Bacillati</taxon>
        <taxon>Bacillota</taxon>
        <taxon>Bacilli</taxon>
        <taxon>Bacillales</taxon>
        <taxon>Anoxybacillaceae</taxon>
        <taxon>Anoxybacteroides</taxon>
    </lineage>
</organism>